<dbReference type="GO" id="GO:0050566">
    <property type="term" value="F:asparaginyl-tRNA synthase (glutamine-hydrolyzing) activity"/>
    <property type="evidence" value="ECO:0007669"/>
    <property type="project" value="RHEA"/>
</dbReference>
<evidence type="ECO:0000256" key="10">
    <source>
        <dbReference type="ARBA" id="ARBA00047913"/>
    </source>
</evidence>
<dbReference type="FunFam" id="1.10.10.410:FF:000001">
    <property type="entry name" value="Aspartyl/glutamyl-tRNA(Asn/Gln) amidotransferase subunit B"/>
    <property type="match status" value="1"/>
</dbReference>
<dbReference type="EMBL" id="OJIN01000064">
    <property type="protein sequence ID" value="SPD72840.1"/>
    <property type="molecule type" value="Genomic_DNA"/>
</dbReference>
<evidence type="ECO:0000256" key="4">
    <source>
        <dbReference type="ARBA" id="ARBA00022598"/>
    </source>
</evidence>
<dbReference type="NCBIfam" id="TIGR00133">
    <property type="entry name" value="gatB"/>
    <property type="match status" value="1"/>
</dbReference>
<comment type="similarity">
    <text evidence="1 11">Belongs to the GatB/GatE family. GatB subfamily.</text>
</comment>
<dbReference type="NCBIfam" id="NF004012">
    <property type="entry name" value="PRK05477.1-2"/>
    <property type="match status" value="1"/>
</dbReference>
<dbReference type="InterPro" id="IPR023168">
    <property type="entry name" value="GatB_Yqey_C_2"/>
</dbReference>
<evidence type="ECO:0000256" key="11">
    <source>
        <dbReference type="HAMAP-Rule" id="MF_00121"/>
    </source>
</evidence>
<keyword evidence="6 11" id="KW-0067">ATP-binding</keyword>
<name>A0A445MTP3_9BACT</name>
<protein>
    <recommendedName>
        <fullName evidence="3 11">Aspartyl/glutamyl-tRNA(Asn/Gln) amidotransferase subunit B</fullName>
        <shortName evidence="11">Asp/Glu-ADT subunit B</shortName>
        <ecNumber evidence="11">6.3.5.-</ecNumber>
    </recommendedName>
</protein>
<reference evidence="13" key="1">
    <citation type="submission" date="2018-01" db="EMBL/GenBank/DDBJ databases">
        <authorList>
            <person name="Regsiter A."/>
            <person name="William W."/>
        </authorList>
    </citation>
    <scope>NUCLEOTIDE SEQUENCE</scope>
    <source>
        <strain evidence="13">TRIP AH-1</strain>
    </source>
</reference>
<dbReference type="AlphaFoldDB" id="A0A445MTP3"/>
<evidence type="ECO:0000256" key="2">
    <source>
        <dbReference type="ARBA" id="ARBA00011123"/>
    </source>
</evidence>
<evidence type="ECO:0000256" key="1">
    <source>
        <dbReference type="ARBA" id="ARBA00005306"/>
    </source>
</evidence>
<comment type="catalytic activity">
    <reaction evidence="9 11">
        <text>L-aspartyl-tRNA(Asn) + L-glutamine + ATP + H2O = L-asparaginyl-tRNA(Asn) + L-glutamate + ADP + phosphate + 2 H(+)</text>
        <dbReference type="Rhea" id="RHEA:14513"/>
        <dbReference type="Rhea" id="RHEA-COMP:9674"/>
        <dbReference type="Rhea" id="RHEA-COMP:9677"/>
        <dbReference type="ChEBI" id="CHEBI:15377"/>
        <dbReference type="ChEBI" id="CHEBI:15378"/>
        <dbReference type="ChEBI" id="CHEBI:29985"/>
        <dbReference type="ChEBI" id="CHEBI:30616"/>
        <dbReference type="ChEBI" id="CHEBI:43474"/>
        <dbReference type="ChEBI" id="CHEBI:58359"/>
        <dbReference type="ChEBI" id="CHEBI:78515"/>
        <dbReference type="ChEBI" id="CHEBI:78516"/>
        <dbReference type="ChEBI" id="CHEBI:456216"/>
    </reaction>
</comment>
<evidence type="ECO:0000256" key="7">
    <source>
        <dbReference type="ARBA" id="ARBA00022917"/>
    </source>
</evidence>
<dbReference type="Gene3D" id="1.10.10.410">
    <property type="match status" value="1"/>
</dbReference>
<dbReference type="GO" id="GO:0016740">
    <property type="term" value="F:transferase activity"/>
    <property type="evidence" value="ECO:0007669"/>
    <property type="project" value="UniProtKB-KW"/>
</dbReference>
<dbReference type="NCBIfam" id="NF004014">
    <property type="entry name" value="PRK05477.1-4"/>
    <property type="match status" value="1"/>
</dbReference>
<comment type="catalytic activity">
    <reaction evidence="10 11">
        <text>L-glutamyl-tRNA(Gln) + L-glutamine + ATP + H2O = L-glutaminyl-tRNA(Gln) + L-glutamate + ADP + phosphate + H(+)</text>
        <dbReference type="Rhea" id="RHEA:17521"/>
        <dbReference type="Rhea" id="RHEA-COMP:9681"/>
        <dbReference type="Rhea" id="RHEA-COMP:9684"/>
        <dbReference type="ChEBI" id="CHEBI:15377"/>
        <dbReference type="ChEBI" id="CHEBI:15378"/>
        <dbReference type="ChEBI" id="CHEBI:29985"/>
        <dbReference type="ChEBI" id="CHEBI:30616"/>
        <dbReference type="ChEBI" id="CHEBI:43474"/>
        <dbReference type="ChEBI" id="CHEBI:58359"/>
        <dbReference type="ChEBI" id="CHEBI:78520"/>
        <dbReference type="ChEBI" id="CHEBI:78521"/>
        <dbReference type="ChEBI" id="CHEBI:456216"/>
    </reaction>
</comment>
<dbReference type="InterPro" id="IPR003789">
    <property type="entry name" value="Asn/Gln_tRNA_amidoTrase-B-like"/>
</dbReference>
<dbReference type="Pfam" id="PF02934">
    <property type="entry name" value="GatB_N"/>
    <property type="match status" value="1"/>
</dbReference>
<sequence>MIYDVIICFETHVELKTQTKLFCDCKVAYDAPANSRICPVCTGQPGALPVLNKKAVEFAIRAGLALNCTINHKSRFARKNYFYPDLPKGYQISQYELPFCENGFLEITSDDGNSKKVGIKRIHLEEDAGKLVHSSESLDESDYSLVDYNRSSVPLLEIVCDHDQNPLRSVREARAYLEKMRQTLRYIGISDCMLEKGQFRNDVNVSIRPKGEKTFGNRAEIKNMSSFRFITEALEYEIKRQTEILDAGGCIDQETRLFDESVKTTFPMRSKENAPDYRYFPDPDLVEVEIDREFISLVEKEIPELPEQKLKRIMEQFNIPKGDAIILTKDKAVSDFFGACAPLCDDKRRLSNWIIKELFRLLNNSSAKIEDCTVSPENFSHLINLIARGEITEGIARAVLEEMFQTGKKPESIIDGKGLRPLSDIRSLGPILDEVMAENQKVVEKISAGDTKPMDFLIGQVMRKSKGKADARKVKELVQQRLEISL</sequence>
<evidence type="ECO:0000256" key="6">
    <source>
        <dbReference type="ARBA" id="ARBA00022840"/>
    </source>
</evidence>
<evidence type="ECO:0000259" key="12">
    <source>
        <dbReference type="SMART" id="SM00845"/>
    </source>
</evidence>
<dbReference type="PANTHER" id="PTHR11659">
    <property type="entry name" value="GLUTAMYL-TRNA GLN AMIDOTRANSFERASE SUBUNIT B MITOCHONDRIAL AND PROKARYOTIC PET112-RELATED"/>
    <property type="match status" value="1"/>
</dbReference>
<dbReference type="Pfam" id="PF02637">
    <property type="entry name" value="GatB_Yqey"/>
    <property type="match status" value="1"/>
</dbReference>
<dbReference type="InterPro" id="IPR014746">
    <property type="entry name" value="Gln_synth/guanido_kin_cat_dom"/>
</dbReference>
<dbReference type="SUPFAM" id="SSF89095">
    <property type="entry name" value="GatB/YqeY motif"/>
    <property type="match status" value="1"/>
</dbReference>
<keyword evidence="4 11" id="KW-0436">Ligase</keyword>
<dbReference type="InterPro" id="IPR006075">
    <property type="entry name" value="Asn/Gln-tRNA_Trfase_suB/E_cat"/>
</dbReference>
<keyword evidence="7 11" id="KW-0648">Protein biosynthesis</keyword>
<evidence type="ECO:0000256" key="5">
    <source>
        <dbReference type="ARBA" id="ARBA00022741"/>
    </source>
</evidence>
<dbReference type="InterPro" id="IPR018027">
    <property type="entry name" value="Asn/Gln_amidotransferase"/>
</dbReference>
<dbReference type="InterPro" id="IPR017959">
    <property type="entry name" value="Asn/Gln-tRNA_amidoTrfase_suB/E"/>
</dbReference>
<dbReference type="PANTHER" id="PTHR11659:SF0">
    <property type="entry name" value="GLUTAMYL-TRNA(GLN) AMIDOTRANSFERASE SUBUNIT B, MITOCHONDRIAL"/>
    <property type="match status" value="1"/>
</dbReference>
<dbReference type="SUPFAM" id="SSF55931">
    <property type="entry name" value="Glutamine synthetase/guanido kinase"/>
    <property type="match status" value="1"/>
</dbReference>
<dbReference type="HAMAP" id="MF_00121">
    <property type="entry name" value="GatB"/>
    <property type="match status" value="1"/>
</dbReference>
<keyword evidence="5 11" id="KW-0547">Nucleotide-binding</keyword>
<comment type="function">
    <text evidence="8 11">Allows the formation of correctly charged Asn-tRNA(Asn) or Gln-tRNA(Gln) through the transamidation of misacylated Asp-tRNA(Asn) or Glu-tRNA(Gln) in organisms which lack either or both of asparaginyl-tRNA or glutaminyl-tRNA synthetases. The reaction takes place in the presence of glutamine and ATP through an activated phospho-Asp-tRNA(Asn) or phospho-Glu-tRNA(Gln).</text>
</comment>
<evidence type="ECO:0000256" key="3">
    <source>
        <dbReference type="ARBA" id="ARBA00016923"/>
    </source>
</evidence>
<evidence type="ECO:0000256" key="8">
    <source>
        <dbReference type="ARBA" id="ARBA00024799"/>
    </source>
</evidence>
<comment type="subunit">
    <text evidence="2 11">Heterotrimer of A, B and C subunits.</text>
</comment>
<dbReference type="EC" id="6.3.5.-" evidence="11"/>
<evidence type="ECO:0000313" key="13">
    <source>
        <dbReference type="EMBL" id="SPD72840.1"/>
    </source>
</evidence>
<dbReference type="GO" id="GO:0006412">
    <property type="term" value="P:translation"/>
    <property type="evidence" value="ECO:0007669"/>
    <property type="project" value="UniProtKB-UniRule"/>
</dbReference>
<dbReference type="GO" id="GO:0050567">
    <property type="term" value="F:glutaminyl-tRNA synthase (glutamine-hydrolyzing) activity"/>
    <property type="evidence" value="ECO:0007669"/>
    <property type="project" value="UniProtKB-UniRule"/>
</dbReference>
<organism evidence="13">
    <name type="scientific">uncultured Desulfobacterium sp</name>
    <dbReference type="NCBI Taxonomy" id="201089"/>
    <lineage>
        <taxon>Bacteria</taxon>
        <taxon>Pseudomonadati</taxon>
        <taxon>Thermodesulfobacteriota</taxon>
        <taxon>Desulfobacteria</taxon>
        <taxon>Desulfobacterales</taxon>
        <taxon>Desulfobacteriaceae</taxon>
        <taxon>Desulfobacterium</taxon>
        <taxon>environmental samples</taxon>
    </lineage>
</organism>
<keyword evidence="13" id="KW-0808">Transferase</keyword>
<accession>A0A445MTP3</accession>
<dbReference type="SMART" id="SM00845">
    <property type="entry name" value="GatB_Yqey"/>
    <property type="match status" value="1"/>
</dbReference>
<dbReference type="InterPro" id="IPR004413">
    <property type="entry name" value="GatB"/>
</dbReference>
<dbReference type="GO" id="GO:0070681">
    <property type="term" value="P:glutaminyl-tRNAGln biosynthesis via transamidation"/>
    <property type="evidence" value="ECO:0007669"/>
    <property type="project" value="TreeGrafter"/>
</dbReference>
<evidence type="ECO:0000256" key="9">
    <source>
        <dbReference type="ARBA" id="ARBA00047380"/>
    </source>
</evidence>
<dbReference type="GO" id="GO:0005524">
    <property type="term" value="F:ATP binding"/>
    <property type="evidence" value="ECO:0007669"/>
    <property type="project" value="UniProtKB-KW"/>
</dbReference>
<proteinExistence type="inferred from homology"/>
<feature type="domain" description="Asn/Gln amidotransferase" evidence="12">
    <location>
        <begin position="335"/>
        <end position="482"/>
    </location>
</feature>
<gene>
    <name evidence="11 13" type="primary">gatB</name>
    <name evidence="13" type="ORF">PITCH_A1560020</name>
</gene>